<dbReference type="SMART" id="SM00165">
    <property type="entry name" value="UBA"/>
    <property type="match status" value="1"/>
</dbReference>
<accession>A0A9P1C5C9</accession>
<comment type="caution">
    <text evidence="4">The sequence shown here is derived from an EMBL/GenBank/DDBJ whole genome shotgun (WGS) entry which is preliminary data.</text>
</comment>
<reference evidence="4" key="1">
    <citation type="submission" date="2022-10" db="EMBL/GenBank/DDBJ databases">
        <authorList>
            <person name="Chen Y."/>
            <person name="Dougan E. K."/>
            <person name="Chan C."/>
            <person name="Rhodes N."/>
            <person name="Thang M."/>
        </authorList>
    </citation>
    <scope>NUCLEOTIDE SEQUENCE</scope>
</reference>
<dbReference type="Proteomes" id="UP001152797">
    <property type="component" value="Unassembled WGS sequence"/>
</dbReference>
<dbReference type="InterPro" id="IPR000626">
    <property type="entry name" value="Ubiquitin-like_dom"/>
</dbReference>
<dbReference type="CDD" id="cd17039">
    <property type="entry name" value="Ubl_ubiquitin_like"/>
    <property type="match status" value="1"/>
</dbReference>
<dbReference type="PANTHER" id="PTHR10677">
    <property type="entry name" value="UBIQUILIN"/>
    <property type="match status" value="1"/>
</dbReference>
<dbReference type="EMBL" id="CAMXCT010000863">
    <property type="protein sequence ID" value="CAI3984131.1"/>
    <property type="molecule type" value="Genomic_DNA"/>
</dbReference>
<dbReference type="GO" id="GO:0031593">
    <property type="term" value="F:polyubiquitin modification-dependent protein binding"/>
    <property type="evidence" value="ECO:0007669"/>
    <property type="project" value="TreeGrafter"/>
</dbReference>
<gene>
    <name evidence="4" type="ORF">C1SCF055_LOCUS11681</name>
</gene>
<dbReference type="InterPro" id="IPR019956">
    <property type="entry name" value="Ubiquitin_dom"/>
</dbReference>
<evidence type="ECO:0000256" key="1">
    <source>
        <dbReference type="SAM" id="MobiDB-lite"/>
    </source>
</evidence>
<dbReference type="OrthoDB" id="267397at2759"/>
<evidence type="ECO:0000313" key="7">
    <source>
        <dbReference type="Proteomes" id="UP001152797"/>
    </source>
</evidence>
<name>A0A9P1C5C9_9DINO</name>
<dbReference type="SUPFAM" id="SSF46934">
    <property type="entry name" value="UBA-like"/>
    <property type="match status" value="1"/>
</dbReference>
<dbReference type="EMBL" id="CAMXCT020000863">
    <property type="protein sequence ID" value="CAL1137506.1"/>
    <property type="molecule type" value="Genomic_DNA"/>
</dbReference>
<evidence type="ECO:0000313" key="6">
    <source>
        <dbReference type="EMBL" id="CAL4771443.1"/>
    </source>
</evidence>
<dbReference type="SMART" id="SM00213">
    <property type="entry name" value="UBQ"/>
    <property type="match status" value="1"/>
</dbReference>
<dbReference type="PROSITE" id="PS50030">
    <property type="entry name" value="UBA"/>
    <property type="match status" value="1"/>
</dbReference>
<feature type="domain" description="Ubiquitin-like" evidence="3">
    <location>
        <begin position="4"/>
        <end position="79"/>
    </location>
</feature>
<evidence type="ECO:0000313" key="4">
    <source>
        <dbReference type="EMBL" id="CAI3984131.1"/>
    </source>
</evidence>
<reference evidence="5" key="2">
    <citation type="submission" date="2024-04" db="EMBL/GenBank/DDBJ databases">
        <authorList>
            <person name="Chen Y."/>
            <person name="Shah S."/>
            <person name="Dougan E. K."/>
            <person name="Thang M."/>
            <person name="Chan C."/>
        </authorList>
    </citation>
    <scope>NUCLEOTIDE SEQUENCE [LARGE SCALE GENOMIC DNA]</scope>
</reference>
<dbReference type="SMART" id="SM00727">
    <property type="entry name" value="STI1"/>
    <property type="match status" value="2"/>
</dbReference>
<feature type="region of interest" description="Disordered" evidence="1">
    <location>
        <begin position="226"/>
        <end position="261"/>
    </location>
</feature>
<evidence type="ECO:0000259" key="2">
    <source>
        <dbReference type="PROSITE" id="PS50030"/>
    </source>
</evidence>
<dbReference type="AlphaFoldDB" id="A0A9P1C5C9"/>
<evidence type="ECO:0000313" key="5">
    <source>
        <dbReference type="EMBL" id="CAL1137506.1"/>
    </source>
</evidence>
<dbReference type="InterPro" id="IPR015496">
    <property type="entry name" value="Ubiquilin"/>
</dbReference>
<dbReference type="Pfam" id="PF23195">
    <property type="entry name" value="UBQLN1"/>
    <property type="match status" value="1"/>
</dbReference>
<dbReference type="InterPro" id="IPR029071">
    <property type="entry name" value="Ubiquitin-like_domsf"/>
</dbReference>
<organism evidence="4">
    <name type="scientific">Cladocopium goreaui</name>
    <dbReference type="NCBI Taxonomy" id="2562237"/>
    <lineage>
        <taxon>Eukaryota</taxon>
        <taxon>Sar</taxon>
        <taxon>Alveolata</taxon>
        <taxon>Dinophyceae</taxon>
        <taxon>Suessiales</taxon>
        <taxon>Symbiodiniaceae</taxon>
        <taxon>Cladocopium</taxon>
    </lineage>
</organism>
<dbReference type="Gene3D" id="3.10.20.90">
    <property type="entry name" value="Phosphatidylinositol 3-kinase Catalytic Subunit, Chain A, domain 1"/>
    <property type="match status" value="1"/>
</dbReference>
<dbReference type="SUPFAM" id="SSF54236">
    <property type="entry name" value="Ubiquitin-like"/>
    <property type="match status" value="1"/>
</dbReference>
<dbReference type="InterPro" id="IPR006636">
    <property type="entry name" value="STI1_HS-bd"/>
</dbReference>
<evidence type="ECO:0000259" key="3">
    <source>
        <dbReference type="PROSITE" id="PS50053"/>
    </source>
</evidence>
<feature type="compositionally biased region" description="Acidic residues" evidence="1">
    <location>
        <begin position="242"/>
        <end position="257"/>
    </location>
</feature>
<dbReference type="Gene3D" id="1.10.8.10">
    <property type="entry name" value="DNA helicase RuvA subunit, C-terminal domain"/>
    <property type="match status" value="1"/>
</dbReference>
<dbReference type="Pfam" id="PF00627">
    <property type="entry name" value="UBA"/>
    <property type="match status" value="1"/>
</dbReference>
<protein>
    <submittedName>
        <fullName evidence="6">UV excision repair protein RAD23</fullName>
    </submittedName>
</protein>
<feature type="domain" description="UBA" evidence="2">
    <location>
        <begin position="412"/>
        <end position="458"/>
    </location>
</feature>
<proteinExistence type="predicted"/>
<dbReference type="PROSITE" id="PS50053">
    <property type="entry name" value="UBIQUITIN_2"/>
    <property type="match status" value="1"/>
</dbReference>
<feature type="region of interest" description="Disordered" evidence="1">
    <location>
        <begin position="358"/>
        <end position="381"/>
    </location>
</feature>
<sequence length="461" mass="51145">MPVAFITVKLPNGSLVHLDVDLKTRIEEFRSILAPKCGIKRHRQRLVFAGRLLQDGRTLEAYGVDRNSTIHLLHGQQGGADGPGGVDISQMPPQLAALQRHVLQNPDILQQMLESPAMQSLLNDHDFMRSLLKMDPRLSKLLENCPELNLMLHDPEVMKQATEALRNPVHVRDVIRSTDRSMSQLEGLGTGSFDVLRQMCDDIRRPLQDEEYVRLLAAAEAQKKEAEKAEKLKNERKMHGADEDEAAMDPSGEDDPREGEPKELFDEAAPVLDDEEDEGVEAPAWVGTFDTNAMAAMMQDQNMQSLLAQLVQAMPGSGIKIHPDDPFLDPGFIGQMFHAQTIDSMVKLQDAVEKLSMTDGAKSAAPGSKKKGQDIKDEGPAYDSPAALSGLHYRSPAHNFKESFSMFLAAEQESPEVRYKGQLQAMRNMGFTDTEACIQALHNCDGNMNKAVELLMEKADR</sequence>
<keyword evidence="7" id="KW-1185">Reference proteome</keyword>
<dbReference type="EMBL" id="CAMXCT030000863">
    <property type="protein sequence ID" value="CAL4771443.1"/>
    <property type="molecule type" value="Genomic_DNA"/>
</dbReference>
<feature type="compositionally biased region" description="Basic and acidic residues" evidence="1">
    <location>
        <begin position="226"/>
        <end position="241"/>
    </location>
</feature>
<dbReference type="GO" id="GO:0006511">
    <property type="term" value="P:ubiquitin-dependent protein catabolic process"/>
    <property type="evidence" value="ECO:0007669"/>
    <property type="project" value="TreeGrafter"/>
</dbReference>
<dbReference type="GO" id="GO:0005829">
    <property type="term" value="C:cytosol"/>
    <property type="evidence" value="ECO:0007669"/>
    <property type="project" value="TreeGrafter"/>
</dbReference>
<dbReference type="InterPro" id="IPR015940">
    <property type="entry name" value="UBA"/>
</dbReference>
<dbReference type="InterPro" id="IPR009060">
    <property type="entry name" value="UBA-like_sf"/>
</dbReference>
<dbReference type="PANTHER" id="PTHR10677:SF3">
    <property type="entry name" value="FI07626P-RELATED"/>
    <property type="match status" value="1"/>
</dbReference>
<dbReference type="PRINTS" id="PR00348">
    <property type="entry name" value="UBIQUITIN"/>
</dbReference>
<dbReference type="Pfam" id="PF00240">
    <property type="entry name" value="ubiquitin"/>
    <property type="match status" value="1"/>
</dbReference>